<reference evidence="1 2" key="1">
    <citation type="submission" date="2024-03" db="EMBL/GenBank/DDBJ databases">
        <title>Novel Streptomyces species of biotechnological and ecological value are a feature of Machair soil.</title>
        <authorList>
            <person name="Prole J.R."/>
            <person name="Goodfellow M."/>
            <person name="Allenby N."/>
            <person name="Ward A.C."/>
        </authorList>
    </citation>
    <scope>NUCLEOTIDE SEQUENCE [LARGE SCALE GENOMIC DNA]</scope>
    <source>
        <strain evidence="1 2">MS1.AVA.1</strain>
    </source>
</reference>
<evidence type="ECO:0008006" key="3">
    <source>
        <dbReference type="Google" id="ProtNLM"/>
    </source>
</evidence>
<organism evidence="1 2">
    <name type="scientific">Streptomyces machairae</name>
    <dbReference type="NCBI Taxonomy" id="3134109"/>
    <lineage>
        <taxon>Bacteria</taxon>
        <taxon>Bacillati</taxon>
        <taxon>Actinomycetota</taxon>
        <taxon>Actinomycetes</taxon>
        <taxon>Kitasatosporales</taxon>
        <taxon>Streptomycetaceae</taxon>
        <taxon>Streptomyces</taxon>
    </lineage>
</organism>
<keyword evidence="2" id="KW-1185">Reference proteome</keyword>
<dbReference type="Proteomes" id="UP001376459">
    <property type="component" value="Unassembled WGS sequence"/>
</dbReference>
<sequence>MLHTWDLAKATGQSPAWDDEVLAAPLAAMQRAVPREPRGGQVPFGPVVDVPEDAPAIDRLVGWYGRKP</sequence>
<dbReference type="EMBL" id="JBBKAK010000001">
    <property type="protein sequence ID" value="MEJ8669602.1"/>
    <property type="molecule type" value="Genomic_DNA"/>
</dbReference>
<protein>
    <recommendedName>
        <fullName evidence="3">TIGR03086 family protein</fullName>
    </recommendedName>
</protein>
<gene>
    <name evidence="1" type="ORF">WKI71_17705</name>
</gene>
<comment type="caution">
    <text evidence="1">The sequence shown here is derived from an EMBL/GenBank/DDBJ whole genome shotgun (WGS) entry which is preliminary data.</text>
</comment>
<name>A0ABU8UL25_9ACTN</name>
<evidence type="ECO:0000313" key="1">
    <source>
        <dbReference type="EMBL" id="MEJ8669602.1"/>
    </source>
</evidence>
<evidence type="ECO:0000313" key="2">
    <source>
        <dbReference type="Proteomes" id="UP001376459"/>
    </source>
</evidence>
<accession>A0ABU8UL25</accession>
<proteinExistence type="predicted"/>